<accession>A0A6V6Z3P0</accession>
<protein>
    <submittedName>
        <fullName evidence="1">Uncharacterized protein</fullName>
    </submittedName>
</protein>
<dbReference type="AlphaFoldDB" id="A0A6V6Z3P0"/>
<evidence type="ECO:0000313" key="2">
    <source>
        <dbReference type="Proteomes" id="UP000530060"/>
    </source>
</evidence>
<proteinExistence type="predicted"/>
<sequence>MAIRIISGITIMGTVDNFSYDNSKNSSHFRVNNHEVIYRDSFGNYMTSSPCHIRINFEYFKLEKMGDEIQMSDGTVMIMMPKEQIQEIANKTFYAEEQFHAIDFLTFEIIEENK</sequence>
<comment type="caution">
    <text evidence="1">The sequence shown here is derived from an EMBL/GenBank/DDBJ whole genome shotgun (WGS) entry which is preliminary data.</text>
</comment>
<dbReference type="Proteomes" id="UP000530060">
    <property type="component" value="Unassembled WGS sequence"/>
</dbReference>
<dbReference type="RefSeq" id="WP_180909577.1">
    <property type="nucleotide sequence ID" value="NZ_CAIJDP010000078.1"/>
</dbReference>
<evidence type="ECO:0000313" key="1">
    <source>
        <dbReference type="EMBL" id="CAD0006285.1"/>
    </source>
</evidence>
<keyword evidence="2" id="KW-1185">Reference proteome</keyword>
<reference evidence="1 2" key="1">
    <citation type="submission" date="2020-06" db="EMBL/GenBank/DDBJ databases">
        <authorList>
            <person name="Criscuolo A."/>
        </authorList>
    </citation>
    <scope>NUCLEOTIDE SEQUENCE [LARGE SCALE GENOMIC DNA]</scope>
    <source>
        <strain evidence="2">CIP 111411</strain>
    </source>
</reference>
<dbReference type="EMBL" id="CAIJDP010000078">
    <property type="protein sequence ID" value="CAD0006285.1"/>
    <property type="molecule type" value="Genomic_DNA"/>
</dbReference>
<organism evidence="1 2">
    <name type="scientific">Flavobacterium salmonis</name>
    <dbReference type="NCBI Taxonomy" id="2654844"/>
    <lineage>
        <taxon>Bacteria</taxon>
        <taxon>Pseudomonadati</taxon>
        <taxon>Bacteroidota</taxon>
        <taxon>Flavobacteriia</taxon>
        <taxon>Flavobacteriales</taxon>
        <taxon>Flavobacteriaceae</taxon>
        <taxon>Flavobacterium</taxon>
    </lineage>
</organism>
<gene>
    <name evidence="1" type="ORF">FLAT13_03240</name>
</gene>
<name>A0A6V6Z3P0_9FLAO</name>